<evidence type="ECO:0000313" key="2">
    <source>
        <dbReference type="EMBL" id="QDS67802.1"/>
    </source>
</evidence>
<gene>
    <name evidence="2" type="ORF">FKW77_006930</name>
</gene>
<proteinExistence type="predicted"/>
<evidence type="ECO:0000313" key="3">
    <source>
        <dbReference type="Proteomes" id="UP000316270"/>
    </source>
</evidence>
<dbReference type="AlphaFoldDB" id="A0A517KWP5"/>
<reference evidence="2 3" key="1">
    <citation type="submission" date="2019-07" db="EMBL/GenBank/DDBJ databases">
        <title>Finished genome of Venturia effusa.</title>
        <authorList>
            <person name="Young C.A."/>
            <person name="Cox M.P."/>
            <person name="Ganley A.R.D."/>
            <person name="David W.J."/>
        </authorList>
    </citation>
    <scope>NUCLEOTIDE SEQUENCE [LARGE SCALE GENOMIC DNA]</scope>
    <source>
        <strain evidence="3">albino</strain>
    </source>
</reference>
<dbReference type="EMBL" id="CP042185">
    <property type="protein sequence ID" value="QDS67802.1"/>
    <property type="molecule type" value="Genomic_DNA"/>
</dbReference>
<organism evidence="2 3">
    <name type="scientific">Venturia effusa</name>
    <dbReference type="NCBI Taxonomy" id="50376"/>
    <lineage>
        <taxon>Eukaryota</taxon>
        <taxon>Fungi</taxon>
        <taxon>Dikarya</taxon>
        <taxon>Ascomycota</taxon>
        <taxon>Pezizomycotina</taxon>
        <taxon>Dothideomycetes</taxon>
        <taxon>Pleosporomycetidae</taxon>
        <taxon>Venturiales</taxon>
        <taxon>Venturiaceae</taxon>
        <taxon>Venturia</taxon>
    </lineage>
</organism>
<dbReference type="Proteomes" id="UP000316270">
    <property type="component" value="Chromosome 1"/>
</dbReference>
<name>A0A517KWP5_9PEZI</name>
<sequence length="160" mass="17338">MSASQSRGSSSRPISADAQNQQEEIKYGISTTIRSNSAADNAIQFNAPVAGTIIYWFVTIEQWPERAHEVVCLARHLNNTSSSSLVPPTSPEKIVTSLKLALCSHQSARETVFEGTTIKSVGKFVELSCSVQASIASSIHRFYVAENSPFDMILGPDFAS</sequence>
<feature type="compositionally biased region" description="Low complexity" evidence="1">
    <location>
        <begin position="1"/>
        <end position="16"/>
    </location>
</feature>
<feature type="region of interest" description="Disordered" evidence="1">
    <location>
        <begin position="1"/>
        <end position="20"/>
    </location>
</feature>
<protein>
    <submittedName>
        <fullName evidence="2">Uncharacterized protein</fullName>
    </submittedName>
</protein>
<keyword evidence="3" id="KW-1185">Reference proteome</keyword>
<accession>A0A517KWP5</accession>
<evidence type="ECO:0000256" key="1">
    <source>
        <dbReference type="SAM" id="MobiDB-lite"/>
    </source>
</evidence>